<keyword evidence="1 2" id="KW-0238">DNA-binding</keyword>
<dbReference type="Gene3D" id="1.10.357.10">
    <property type="entry name" value="Tetracycline Repressor, domain 2"/>
    <property type="match status" value="1"/>
</dbReference>
<evidence type="ECO:0000313" key="4">
    <source>
        <dbReference type="EMBL" id="EUA63067.1"/>
    </source>
</evidence>
<dbReference type="GO" id="GO:0003677">
    <property type="term" value="F:DNA binding"/>
    <property type="evidence" value="ECO:0007669"/>
    <property type="project" value="UniProtKB-UniRule"/>
</dbReference>
<dbReference type="Proteomes" id="UP000021210">
    <property type="component" value="Unassembled WGS sequence"/>
</dbReference>
<dbReference type="InterPro" id="IPR009057">
    <property type="entry name" value="Homeodomain-like_sf"/>
</dbReference>
<dbReference type="PROSITE" id="PS50977">
    <property type="entry name" value="HTH_TETR_2"/>
    <property type="match status" value="1"/>
</dbReference>
<evidence type="ECO:0000259" key="3">
    <source>
        <dbReference type="PROSITE" id="PS50977"/>
    </source>
</evidence>
<dbReference type="InterPro" id="IPR001647">
    <property type="entry name" value="HTH_TetR"/>
</dbReference>
<dbReference type="AlphaFoldDB" id="A0A829QJQ2"/>
<dbReference type="EMBL" id="JAOH01000002">
    <property type="protein sequence ID" value="EUA63067.1"/>
    <property type="molecule type" value="Genomic_DNA"/>
</dbReference>
<reference evidence="4 5" key="1">
    <citation type="submission" date="2013-12" db="EMBL/GenBank/DDBJ databases">
        <authorList>
            <person name="Zelazny A."/>
            <person name="Olivier K."/>
            <person name="Holland S."/>
            <person name="Lenaerts A."/>
            <person name="Ordway D."/>
            <person name="DeGroote M.A."/>
            <person name="Parker T."/>
            <person name="Sizemore C."/>
            <person name="Tallon L.J."/>
            <person name="Sadzewicz L.K."/>
            <person name="Sengamalay N."/>
            <person name="Fraser C.M."/>
            <person name="Hine E."/>
            <person name="Shefchek K.A."/>
            <person name="Das S.P."/>
            <person name="Tettelin H."/>
        </authorList>
    </citation>
    <scope>NUCLEOTIDE SEQUENCE [LARGE SCALE GENOMIC DNA]</scope>
    <source>
        <strain evidence="4 5">1948</strain>
    </source>
</reference>
<evidence type="ECO:0000313" key="5">
    <source>
        <dbReference type="Proteomes" id="UP000021210"/>
    </source>
</evidence>
<evidence type="ECO:0000256" key="1">
    <source>
        <dbReference type="ARBA" id="ARBA00023125"/>
    </source>
</evidence>
<sequence>MFSNIVQWSTTCQDVVVSSSRVYGGVEAPDRQAERRNRLLDAGLDLLTSGPAPNLTVRGVCKHAGVVARYFYENFTDLDQLSAEVFDRAIGHVATTTQQAVDAAPLPEKTSAGIANLVRVIEGDPRIGTLMFGNNPANSVIAERRQAAWDMFAALSGQHMNKTYQATNDETLRAVSYYTVGGVGHTLAAWVSGQLKLPGTELVRVLTELLQPVRR</sequence>
<gene>
    <name evidence="4" type="ORF">I542_3224</name>
</gene>
<feature type="domain" description="HTH tetR-type" evidence="3">
    <location>
        <begin position="33"/>
        <end position="93"/>
    </location>
</feature>
<comment type="caution">
    <text evidence="4">The sequence shown here is derived from an EMBL/GenBank/DDBJ whole genome shotgun (WGS) entry which is preliminary data.</text>
</comment>
<protein>
    <submittedName>
        <fullName evidence="4">Putative fadD protein</fullName>
    </submittedName>
</protein>
<accession>A0A829QJQ2</accession>
<organism evidence="4 5">
    <name type="scientific">Mycobacteroides abscessus 1948</name>
    <dbReference type="NCBI Taxonomy" id="1299323"/>
    <lineage>
        <taxon>Bacteria</taxon>
        <taxon>Bacillati</taxon>
        <taxon>Actinomycetota</taxon>
        <taxon>Actinomycetes</taxon>
        <taxon>Mycobacteriales</taxon>
        <taxon>Mycobacteriaceae</taxon>
        <taxon>Mycobacteroides</taxon>
        <taxon>Mycobacteroides abscessus</taxon>
    </lineage>
</organism>
<dbReference type="SUPFAM" id="SSF46689">
    <property type="entry name" value="Homeodomain-like"/>
    <property type="match status" value="1"/>
</dbReference>
<name>A0A829QJQ2_9MYCO</name>
<evidence type="ECO:0000256" key="2">
    <source>
        <dbReference type="PROSITE-ProRule" id="PRU00335"/>
    </source>
</evidence>
<proteinExistence type="predicted"/>
<feature type="DNA-binding region" description="H-T-H motif" evidence="2">
    <location>
        <begin position="56"/>
        <end position="75"/>
    </location>
</feature>